<dbReference type="AlphaFoldDB" id="A0A9W7FU82"/>
<feature type="compositionally biased region" description="Gly residues" evidence="1">
    <location>
        <begin position="648"/>
        <end position="679"/>
    </location>
</feature>
<dbReference type="GO" id="GO:0004620">
    <property type="term" value="F:phospholipase activity"/>
    <property type="evidence" value="ECO:0007669"/>
    <property type="project" value="TreeGrafter"/>
</dbReference>
<dbReference type="PANTHER" id="PTHR23509">
    <property type="entry name" value="PA-PL1 PHOSPHOLIPASE FAMILY"/>
    <property type="match status" value="1"/>
</dbReference>
<dbReference type="Pfam" id="PF02862">
    <property type="entry name" value="DDHD"/>
    <property type="match status" value="2"/>
</dbReference>
<comment type="caution">
    <text evidence="3">The sequence shown here is derived from an EMBL/GenBank/DDBJ whole genome shotgun (WGS) entry which is preliminary data.</text>
</comment>
<accession>A0A9W7FU82</accession>
<dbReference type="PROSITE" id="PS51043">
    <property type="entry name" value="DDHD"/>
    <property type="match status" value="1"/>
</dbReference>
<feature type="compositionally biased region" description="Basic and acidic residues" evidence="1">
    <location>
        <begin position="231"/>
        <end position="240"/>
    </location>
</feature>
<dbReference type="OrthoDB" id="69269at2759"/>
<feature type="region of interest" description="Disordered" evidence="1">
    <location>
        <begin position="257"/>
        <end position="277"/>
    </location>
</feature>
<evidence type="ECO:0000256" key="1">
    <source>
        <dbReference type="SAM" id="MobiDB-lite"/>
    </source>
</evidence>
<dbReference type="GO" id="GO:0046872">
    <property type="term" value="F:metal ion binding"/>
    <property type="evidence" value="ECO:0007669"/>
    <property type="project" value="InterPro"/>
</dbReference>
<gene>
    <name evidence="3" type="ORF">TrCOL_g5012</name>
</gene>
<feature type="compositionally biased region" description="Basic residues" evidence="1">
    <location>
        <begin position="690"/>
        <end position="700"/>
    </location>
</feature>
<dbReference type="InterPro" id="IPR058055">
    <property type="entry name" value="PA-PLA1"/>
</dbReference>
<protein>
    <recommendedName>
        <fullName evidence="2">DDHD domain-containing protein</fullName>
    </recommendedName>
</protein>
<feature type="compositionally biased region" description="Low complexity" evidence="1">
    <location>
        <begin position="267"/>
        <end position="276"/>
    </location>
</feature>
<dbReference type="GO" id="GO:0005737">
    <property type="term" value="C:cytoplasm"/>
    <property type="evidence" value="ECO:0007669"/>
    <property type="project" value="TreeGrafter"/>
</dbReference>
<feature type="region of interest" description="Disordered" evidence="1">
    <location>
        <begin position="186"/>
        <end position="240"/>
    </location>
</feature>
<feature type="compositionally biased region" description="Basic and acidic residues" evidence="1">
    <location>
        <begin position="418"/>
        <end position="440"/>
    </location>
</feature>
<sequence>MQYPIPTQTTVAKVTTNAVEGVKIVLGKGAREISFYLAVVDVQVTRAFAKAQWNLLGSGPYFSLTPSQRSMVLNHVTQRYMERGRVGRYEFLKEVEQVNRILHEDLVGGGEIKRIGGEGVKDDIWLDNTPPWREGEEEEEEGEIVKLVEGVKVRIKRVPLWFYLPMVNGEIKNTDKGWRRFNESDRSNLESHDISNGFRPPLPIRTSSSSENFGPAVVNGPTPPPQPTQDPKADSLSKWHDPNLDRDVLVDSGRYCVTLSPPPPPTTTTSSSSSPSNRPLFMRPVFWRYYGSGDKVRRSNWTVDCGRSGLQPFDEASEYALEDGFRFLRWELGRRGGGKMMGEEEDVLLTVQVRGPIDGEDMLVQFRGLDSAMAVKKTLGGALSIWKKRVYRGAEVVREGCNTMEGYNMFVEEFGGGEEEKVKEREKERGKGEGKEEEGIPKTSLAAPSSLSSSYQYDPSTDPSHDKVDHLVLIVHGIGKALQSFELLGLVHLSSIVDCCKWMRDNHAEVADEQRSARGANSPGYWGGGRGRTEYIPIEWHERFNAASRMNGSGNKGAGLNDISLDTIPHMRSFANDAMLDTLYFMSETHHDQIISLVVHELNMVVEKFRKFKRKEFGGKVSVVAHSLGSVITWDILANQSTEEGAPGSSGVGGEGMETPGGGGGSPNREGMGGSGRGGVLQSLFGTPMSKKKKKKKKKEKKSEEEEEEEGRRSSSPPVPETNYPQLSFKVENTFMLGSPIAVFLLIRNQVEPLESDYFLPGCPKMFNVFHPFDPAAYRLEPLIARRNANVEPVVIPTWKGTYRVKYQAKVMWRKIGGWVRGWKGRVMGKVEEGIGKVGLLDVSVDGGGGGKEEEVWGEGEGLFGDDVGHVPGGGGSASGAGRGTPGGGGGGAGAGIEDDDDLSVASSESEDNFVEAGRLNGGERVDYVLQEKEIESTNEYLFALGAHSMYWGEKDLSLFIYRQLAKGAGGVGGRR</sequence>
<reference evidence="4" key="1">
    <citation type="journal article" date="2023" name="Commun. Biol.">
        <title>Genome analysis of Parmales, the sister group of diatoms, reveals the evolutionary specialization of diatoms from phago-mixotrophs to photoautotrophs.</title>
        <authorList>
            <person name="Ban H."/>
            <person name="Sato S."/>
            <person name="Yoshikawa S."/>
            <person name="Yamada K."/>
            <person name="Nakamura Y."/>
            <person name="Ichinomiya M."/>
            <person name="Sato N."/>
            <person name="Blanc-Mathieu R."/>
            <person name="Endo H."/>
            <person name="Kuwata A."/>
            <person name="Ogata H."/>
        </authorList>
    </citation>
    <scope>NUCLEOTIDE SEQUENCE [LARGE SCALE GENOMIC DNA]</scope>
</reference>
<evidence type="ECO:0000313" key="3">
    <source>
        <dbReference type="EMBL" id="GMI20211.1"/>
    </source>
</evidence>
<dbReference type="PANTHER" id="PTHR23509:SF10">
    <property type="entry name" value="LD21067P"/>
    <property type="match status" value="1"/>
</dbReference>
<keyword evidence="4" id="KW-1185">Reference proteome</keyword>
<name>A0A9W7FU82_9STRA</name>
<feature type="region of interest" description="Disordered" evidence="1">
    <location>
        <begin position="868"/>
        <end position="912"/>
    </location>
</feature>
<proteinExistence type="predicted"/>
<dbReference type="EMBL" id="BRYA01000506">
    <property type="protein sequence ID" value="GMI20211.1"/>
    <property type="molecule type" value="Genomic_DNA"/>
</dbReference>
<dbReference type="InterPro" id="IPR004177">
    <property type="entry name" value="DDHD_dom"/>
</dbReference>
<dbReference type="SMART" id="SM01127">
    <property type="entry name" value="DDHD"/>
    <property type="match status" value="1"/>
</dbReference>
<feature type="compositionally biased region" description="Gly residues" evidence="1">
    <location>
        <begin position="871"/>
        <end position="895"/>
    </location>
</feature>
<feature type="region of interest" description="Disordered" evidence="1">
    <location>
        <begin position="418"/>
        <end position="463"/>
    </location>
</feature>
<feature type="compositionally biased region" description="Low complexity" evidence="1">
    <location>
        <begin position="444"/>
        <end position="460"/>
    </location>
</feature>
<organism evidence="3 4">
    <name type="scientific">Triparma columacea</name>
    <dbReference type="NCBI Taxonomy" id="722753"/>
    <lineage>
        <taxon>Eukaryota</taxon>
        <taxon>Sar</taxon>
        <taxon>Stramenopiles</taxon>
        <taxon>Ochrophyta</taxon>
        <taxon>Bolidophyceae</taxon>
        <taxon>Parmales</taxon>
        <taxon>Triparmaceae</taxon>
        <taxon>Triparma</taxon>
    </lineage>
</organism>
<feature type="region of interest" description="Disordered" evidence="1">
    <location>
        <begin position="642"/>
        <end position="725"/>
    </location>
</feature>
<evidence type="ECO:0000259" key="2">
    <source>
        <dbReference type="PROSITE" id="PS51043"/>
    </source>
</evidence>
<evidence type="ECO:0000313" key="4">
    <source>
        <dbReference type="Proteomes" id="UP001165065"/>
    </source>
</evidence>
<feature type="domain" description="DDHD" evidence="2">
    <location>
        <begin position="727"/>
        <end position="967"/>
    </location>
</feature>
<feature type="compositionally biased region" description="Acidic residues" evidence="1">
    <location>
        <begin position="897"/>
        <end position="912"/>
    </location>
</feature>
<dbReference type="Proteomes" id="UP001165065">
    <property type="component" value="Unassembled WGS sequence"/>
</dbReference>